<dbReference type="AlphaFoldDB" id="A0A0G1W2Z5"/>
<organism evidence="1 2">
    <name type="scientific">Candidatus Amesbacteria bacterium GW2011_GWC2_47_8</name>
    <dbReference type="NCBI Taxonomy" id="1618367"/>
    <lineage>
        <taxon>Bacteria</taxon>
        <taxon>Candidatus Amesiibacteriota</taxon>
    </lineage>
</organism>
<accession>A0A0G1W2Z5</accession>
<comment type="caution">
    <text evidence="1">The sequence shown here is derived from an EMBL/GenBank/DDBJ whole genome shotgun (WGS) entry which is preliminary data.</text>
</comment>
<evidence type="ECO:0000313" key="2">
    <source>
        <dbReference type="Proteomes" id="UP000034265"/>
    </source>
</evidence>
<name>A0A0G1W2Z5_9BACT</name>
<proteinExistence type="predicted"/>
<reference evidence="1 2" key="1">
    <citation type="journal article" date="2015" name="Nature">
        <title>rRNA introns, odd ribosomes, and small enigmatic genomes across a large radiation of phyla.</title>
        <authorList>
            <person name="Brown C.T."/>
            <person name="Hug L.A."/>
            <person name="Thomas B.C."/>
            <person name="Sharon I."/>
            <person name="Castelle C.J."/>
            <person name="Singh A."/>
            <person name="Wilkins M.J."/>
            <person name="Williams K.H."/>
            <person name="Banfield J.F."/>
        </authorList>
    </citation>
    <scope>NUCLEOTIDE SEQUENCE [LARGE SCALE GENOMIC DNA]</scope>
</reference>
<dbReference type="Proteomes" id="UP000034265">
    <property type="component" value="Unassembled WGS sequence"/>
</dbReference>
<evidence type="ECO:0000313" key="1">
    <source>
        <dbReference type="EMBL" id="KKU84763.1"/>
    </source>
</evidence>
<dbReference type="EMBL" id="LCOT01000004">
    <property type="protein sequence ID" value="KKU84763.1"/>
    <property type="molecule type" value="Genomic_DNA"/>
</dbReference>
<gene>
    <name evidence="1" type="ORF">UY11_C0004G0005</name>
</gene>
<protein>
    <submittedName>
        <fullName evidence="1">Uncharacterized protein</fullName>
    </submittedName>
</protein>
<sequence length="90" mass="10059">MNKNKIAIESLASDLKRVALLRHRGSIQAADRFSAEAKKRVDEIDLNSTQPYIQKILKGVPTAILDSDTALMYSTLLQNYSLHHYSPTSS</sequence>